<dbReference type="PROSITE" id="PS00330">
    <property type="entry name" value="HEMOLYSIN_CALCIUM"/>
    <property type="match status" value="3"/>
</dbReference>
<dbReference type="InterPro" id="IPR001343">
    <property type="entry name" value="Hemolysn_Ca-bd"/>
</dbReference>
<feature type="region of interest" description="Disordered" evidence="3">
    <location>
        <begin position="1"/>
        <end position="38"/>
    </location>
</feature>
<keyword evidence="5" id="KW-1185">Reference proteome</keyword>
<evidence type="ECO:0000313" key="5">
    <source>
        <dbReference type="Proteomes" id="UP000199377"/>
    </source>
</evidence>
<dbReference type="Proteomes" id="UP000199377">
    <property type="component" value="Unassembled WGS sequence"/>
</dbReference>
<dbReference type="Pfam" id="PF00353">
    <property type="entry name" value="HemolysinCabind"/>
    <property type="match status" value="5"/>
</dbReference>
<name>A0A1I3N5P3_9RHOB</name>
<feature type="region of interest" description="Disordered" evidence="3">
    <location>
        <begin position="581"/>
        <end position="602"/>
    </location>
</feature>
<proteinExistence type="predicted"/>
<dbReference type="EMBL" id="FOQH01000012">
    <property type="protein sequence ID" value="SFJ04512.1"/>
    <property type="molecule type" value="Genomic_DNA"/>
</dbReference>
<dbReference type="Pfam" id="PF17963">
    <property type="entry name" value="Big_9"/>
    <property type="match status" value="2"/>
</dbReference>
<evidence type="ECO:0000256" key="2">
    <source>
        <dbReference type="ARBA" id="ARBA00022525"/>
    </source>
</evidence>
<accession>A0A1I3N5P3</accession>
<sequence>MVDGANREIFGSEGDDTLAGDGPYDAVFGGGGNDELSSPGTGGAIWGGEGDDRISGSPGGFENLYGDGGADRFALPDLTRAAAFGGEGDDLFEVAERFSGLIVGGDGVDVLALEGDAADYRLRTDGIQHADGSAFLNMAGIEIVRFADGDVLLAERFPGEIRDFEGLSISGATVTFVGTDARDSIWENRGDATDLIFYGGGGNDNVRLESGEGQHRIWGGEGDDRIDAQGWDTRIYGGEGDDVIAAGYGQQVVDGGAGRDVVDYGSRSMDEYSIEILGVGAARISWNVSDFFRISYAWVETEGVELLRFKDGEISLSGVPVTDAERFEAVEGGPTLRIAAAELLEGDVDPLGGPLTLVAVRDAVGGTVALTAGGEVRFAPLPGFHGEASFDYVVAGQGGESVQQVIVDVASTNRAPVAADDVFAGAVGGHVSGDLLADNGAGPDRDPDGDALRVANIDGTPINAFGRAVVTLAHGVVVQVDWRGLVEWDLSSVEGVGRGETVEVSFSYVLADPETALDTGRATLTLSGPPAAVRGGGGSQRLAGTAADDLIYGGRGDDVLLGRVGDDRLFGGGQRDLLKGGADDDALRGGGGSDRLDGGEGDDVLRGGLGRDKLVGGAGDDRLAGGGGGDRFLFRPGDGADVLVDFDPARDVLALRGFDPDAGLAVVDDGADALIVGQGVSIRLLDVSAAELAGWDLFS</sequence>
<dbReference type="STRING" id="1114924.SAMN05216258_112137"/>
<dbReference type="PANTHER" id="PTHR38340:SF1">
    <property type="entry name" value="S-LAYER PROTEIN"/>
    <property type="match status" value="1"/>
</dbReference>
<dbReference type="InterPro" id="IPR050557">
    <property type="entry name" value="RTX_toxin/Mannuronan_C5-epim"/>
</dbReference>
<dbReference type="PANTHER" id="PTHR38340">
    <property type="entry name" value="S-LAYER PROTEIN"/>
    <property type="match status" value="1"/>
</dbReference>
<organism evidence="4 5">
    <name type="scientific">Albimonas pacifica</name>
    <dbReference type="NCBI Taxonomy" id="1114924"/>
    <lineage>
        <taxon>Bacteria</taxon>
        <taxon>Pseudomonadati</taxon>
        <taxon>Pseudomonadota</taxon>
        <taxon>Alphaproteobacteria</taxon>
        <taxon>Rhodobacterales</taxon>
        <taxon>Paracoccaceae</taxon>
        <taxon>Albimonas</taxon>
    </lineage>
</organism>
<dbReference type="SUPFAM" id="SSF51120">
    <property type="entry name" value="beta-Roll"/>
    <property type="match status" value="3"/>
</dbReference>
<dbReference type="OrthoDB" id="9773411at2"/>
<dbReference type="Gene3D" id="2.60.40.2810">
    <property type="match status" value="1"/>
</dbReference>
<evidence type="ECO:0000256" key="1">
    <source>
        <dbReference type="ARBA" id="ARBA00004613"/>
    </source>
</evidence>
<dbReference type="GO" id="GO:0005509">
    <property type="term" value="F:calcium ion binding"/>
    <property type="evidence" value="ECO:0007669"/>
    <property type="project" value="InterPro"/>
</dbReference>
<reference evidence="4 5" key="1">
    <citation type="submission" date="2016-10" db="EMBL/GenBank/DDBJ databases">
        <authorList>
            <person name="de Groot N.N."/>
        </authorList>
    </citation>
    <scope>NUCLEOTIDE SEQUENCE [LARGE SCALE GENOMIC DNA]</scope>
    <source>
        <strain evidence="4 5">CGMCC 1.11030</strain>
    </source>
</reference>
<comment type="subcellular location">
    <subcellularLocation>
        <location evidence="1">Secreted</location>
    </subcellularLocation>
</comment>
<dbReference type="Gene3D" id="2.160.20.160">
    <property type="match status" value="1"/>
</dbReference>
<dbReference type="AlphaFoldDB" id="A0A1I3N5P3"/>
<dbReference type="InterPro" id="IPR011049">
    <property type="entry name" value="Serralysin-like_metalloprot_C"/>
</dbReference>
<dbReference type="PRINTS" id="PR00313">
    <property type="entry name" value="CABNDNGRPT"/>
</dbReference>
<protein>
    <submittedName>
        <fullName evidence="4">Hemolysin-type calcium-binding repeat-containing protein</fullName>
    </submittedName>
</protein>
<dbReference type="GO" id="GO:0005576">
    <property type="term" value="C:extracellular region"/>
    <property type="evidence" value="ECO:0007669"/>
    <property type="project" value="UniProtKB-SubCell"/>
</dbReference>
<dbReference type="InterPro" id="IPR018511">
    <property type="entry name" value="Hemolysin-typ_Ca-bd_CS"/>
</dbReference>
<evidence type="ECO:0000256" key="3">
    <source>
        <dbReference type="SAM" id="MobiDB-lite"/>
    </source>
</evidence>
<dbReference type="RefSeq" id="WP_092864707.1">
    <property type="nucleotide sequence ID" value="NZ_FOQH01000012.1"/>
</dbReference>
<keyword evidence="2" id="KW-0964">Secreted</keyword>
<gene>
    <name evidence="4" type="ORF">SAMN05216258_112137</name>
</gene>
<evidence type="ECO:0000313" key="4">
    <source>
        <dbReference type="EMBL" id="SFJ04512.1"/>
    </source>
</evidence>
<dbReference type="Gene3D" id="2.150.10.10">
    <property type="entry name" value="Serralysin-like metalloprotease, C-terminal"/>
    <property type="match status" value="3"/>
</dbReference>